<dbReference type="STRING" id="243231.GSU3491"/>
<protein>
    <submittedName>
        <fullName evidence="2">Uncharacterized protein</fullName>
    </submittedName>
</protein>
<dbReference type="EnsemblBacteria" id="AFP20396">
    <property type="protein sequence ID" value="AFP20396"/>
    <property type="gene ID" value="GSU3491"/>
</dbReference>
<keyword evidence="1" id="KW-0812">Transmembrane</keyword>
<proteinExistence type="predicted"/>
<dbReference type="InParanoid" id="I7FK59"/>
<feature type="transmembrane region" description="Helical" evidence="1">
    <location>
        <begin position="35"/>
        <end position="55"/>
    </location>
</feature>
<dbReference type="HOGENOM" id="CLU_2787969_0_0_7"/>
<evidence type="ECO:0000256" key="1">
    <source>
        <dbReference type="SAM" id="Phobius"/>
    </source>
</evidence>
<keyword evidence="3" id="KW-1185">Reference proteome</keyword>
<dbReference type="KEGG" id="gsu:GSU3491"/>
<dbReference type="AlphaFoldDB" id="I7FK59"/>
<gene>
    <name evidence="2" type="ordered locus">GSU3491</name>
</gene>
<evidence type="ECO:0000313" key="2">
    <source>
        <dbReference type="EMBL" id="AFP20396.1"/>
    </source>
</evidence>
<dbReference type="Proteomes" id="UP000000577">
    <property type="component" value="Chromosome"/>
</dbReference>
<accession>I7FK59</accession>
<keyword evidence="1" id="KW-1133">Transmembrane helix</keyword>
<name>I7FK59_GEOSL</name>
<evidence type="ECO:0000313" key="3">
    <source>
        <dbReference type="Proteomes" id="UP000000577"/>
    </source>
</evidence>
<reference evidence="2 3" key="2">
    <citation type="journal article" date="2012" name="BMC Genomics">
        <title>Comparative genomic analysis of Geobacter sulfurreducens KN400, a strain with enhanced capacity for extracellular electron transfer and electricity production.</title>
        <authorList>
            <person name="Butler J.E."/>
            <person name="Young N.D."/>
            <person name="Aklujkar M."/>
            <person name="Lovley D.R."/>
        </authorList>
    </citation>
    <scope>NUCLEOTIDE SEQUENCE [LARGE SCALE GENOMIC DNA]</scope>
    <source>
        <strain evidence="3">ATCC 51573 / DSM 12127 / PCA</strain>
    </source>
</reference>
<keyword evidence="1" id="KW-0472">Membrane</keyword>
<sequence length="68" mass="8023">MIFSEIRPGTTLPREMGLVGVIRVRVSIRNYSFQLFYENALNIGVLVALCFFIHWCQRERLRKHIVLT</sequence>
<dbReference type="EMBL" id="AE017180">
    <property type="protein sequence ID" value="AFP20396.1"/>
    <property type="molecule type" value="Genomic_DNA"/>
</dbReference>
<reference evidence="2 3" key="1">
    <citation type="journal article" date="2003" name="Science">
        <title>Genome of Geobacter sulfurreducens: metal reduction in subsurface environments.</title>
        <authorList>
            <person name="Methe B.A."/>
            <person name="Nelson K.E."/>
            <person name="Eisen J.A."/>
            <person name="Paulsen I.T."/>
            <person name="Nelson W."/>
            <person name="Heidelberg J.F."/>
            <person name="Wu D."/>
            <person name="Wu M."/>
            <person name="Ward N."/>
            <person name="Beanan M.J."/>
            <person name="Dodson R.J."/>
            <person name="Madupu R."/>
            <person name="Brinkac L.M."/>
            <person name="Daugherty S.C."/>
            <person name="DeBoy R.T."/>
            <person name="Durkin A.S."/>
            <person name="Gwinn M."/>
            <person name="Kolonay J.F."/>
            <person name="Sullivan S.A."/>
            <person name="Haft D.H."/>
            <person name="Selengut J."/>
            <person name="Davidsen T.M."/>
            <person name="Zafar N."/>
            <person name="White O."/>
            <person name="Tran B."/>
            <person name="Romero C."/>
            <person name="Forberger H.A."/>
            <person name="Weidman J."/>
            <person name="Khouri H."/>
            <person name="Feldblyum T.V."/>
            <person name="Utterback T.R."/>
            <person name="Van Aken S.E."/>
            <person name="Lovley D.R."/>
            <person name="Fraser C.M."/>
        </authorList>
    </citation>
    <scope>NUCLEOTIDE SEQUENCE [LARGE SCALE GENOMIC DNA]</scope>
    <source>
        <strain evidence="3">ATCC 51573 / DSM 12127 / PCA</strain>
    </source>
</reference>
<organism evidence="2 3">
    <name type="scientific">Geobacter sulfurreducens (strain ATCC 51573 / DSM 12127 / PCA)</name>
    <dbReference type="NCBI Taxonomy" id="243231"/>
    <lineage>
        <taxon>Bacteria</taxon>
        <taxon>Pseudomonadati</taxon>
        <taxon>Thermodesulfobacteriota</taxon>
        <taxon>Desulfuromonadia</taxon>
        <taxon>Geobacterales</taxon>
        <taxon>Geobacteraceae</taxon>
        <taxon>Geobacter</taxon>
    </lineage>
</organism>